<name>A0A081AZ53_PHYNI</name>
<comment type="caution">
    <text evidence="2">The sequence shown here is derived from an EMBL/GenBank/DDBJ whole genome shotgun (WGS) entry which is preliminary data.</text>
</comment>
<sequence>MAPGSVDVLAVVDKDKVAIQGTCYMRKMIREKCGNQYSLERFNQELNDTFVPHPSVPVFAAGIEALARHHVQALQGIPSNRAKSPHRREKYTWPKKVAFPN</sequence>
<evidence type="ECO:0000313" key="2">
    <source>
        <dbReference type="EMBL" id="ETO84164.1"/>
    </source>
</evidence>
<organism evidence="2 3">
    <name type="scientific">Phytophthora nicotianae P1976</name>
    <dbReference type="NCBI Taxonomy" id="1317066"/>
    <lineage>
        <taxon>Eukaryota</taxon>
        <taxon>Sar</taxon>
        <taxon>Stramenopiles</taxon>
        <taxon>Oomycota</taxon>
        <taxon>Peronosporomycetes</taxon>
        <taxon>Peronosporales</taxon>
        <taxon>Peronosporaceae</taxon>
        <taxon>Phytophthora</taxon>
    </lineage>
</organism>
<dbReference type="Proteomes" id="UP000028582">
    <property type="component" value="Unassembled WGS sequence"/>
</dbReference>
<dbReference type="AlphaFoldDB" id="A0A081AZ53"/>
<feature type="region of interest" description="Disordered" evidence="1">
    <location>
        <begin position="76"/>
        <end position="101"/>
    </location>
</feature>
<dbReference type="EMBL" id="ANJA01000351">
    <property type="protein sequence ID" value="ETO84164.1"/>
    <property type="molecule type" value="Genomic_DNA"/>
</dbReference>
<protein>
    <submittedName>
        <fullName evidence="2">Uncharacterized protein</fullName>
    </submittedName>
</protein>
<reference evidence="2 3" key="1">
    <citation type="submission" date="2013-11" db="EMBL/GenBank/DDBJ databases">
        <title>The Genome Sequence of Phytophthora parasitica P1976.</title>
        <authorList>
            <consortium name="The Broad Institute Genomics Platform"/>
            <person name="Russ C."/>
            <person name="Tyler B."/>
            <person name="Panabieres F."/>
            <person name="Shan W."/>
            <person name="Tripathy S."/>
            <person name="Grunwald N."/>
            <person name="Machado M."/>
            <person name="Johnson C.S."/>
            <person name="Walker B."/>
            <person name="Young S."/>
            <person name="Zeng Q."/>
            <person name="Gargeya S."/>
            <person name="Fitzgerald M."/>
            <person name="Haas B."/>
            <person name="Abouelleil A."/>
            <person name="Allen A.W."/>
            <person name="Alvarado L."/>
            <person name="Arachchi H.M."/>
            <person name="Berlin A.M."/>
            <person name="Chapman S.B."/>
            <person name="Gainer-Dewar J."/>
            <person name="Goldberg J."/>
            <person name="Griggs A."/>
            <person name="Gujja S."/>
            <person name="Hansen M."/>
            <person name="Howarth C."/>
            <person name="Imamovic A."/>
            <person name="Ireland A."/>
            <person name="Larimer J."/>
            <person name="McCowan C."/>
            <person name="Murphy C."/>
            <person name="Pearson M."/>
            <person name="Poon T.W."/>
            <person name="Priest M."/>
            <person name="Roberts A."/>
            <person name="Saif S."/>
            <person name="Shea T."/>
            <person name="Sisk P."/>
            <person name="Sykes S."/>
            <person name="Wortman J."/>
            <person name="Nusbaum C."/>
            <person name="Birren B."/>
        </authorList>
    </citation>
    <scope>NUCLEOTIDE SEQUENCE [LARGE SCALE GENOMIC DNA]</scope>
    <source>
        <strain evidence="2 3">P1976</strain>
    </source>
</reference>
<proteinExistence type="predicted"/>
<evidence type="ECO:0000313" key="3">
    <source>
        <dbReference type="Proteomes" id="UP000028582"/>
    </source>
</evidence>
<accession>A0A081AZ53</accession>
<gene>
    <name evidence="2" type="ORF">F444_01896</name>
</gene>
<evidence type="ECO:0000256" key="1">
    <source>
        <dbReference type="SAM" id="MobiDB-lite"/>
    </source>
</evidence>